<dbReference type="EMBL" id="JACPNR010000010">
    <property type="protein sequence ID" value="MBI2678745.1"/>
    <property type="molecule type" value="Genomic_DNA"/>
</dbReference>
<gene>
    <name evidence="2" type="ORF">HYX28_08180</name>
</gene>
<proteinExistence type="predicted"/>
<keyword evidence="1" id="KW-1133">Transmembrane helix</keyword>
<keyword evidence="1" id="KW-0472">Membrane</keyword>
<feature type="transmembrane region" description="Helical" evidence="1">
    <location>
        <begin position="31"/>
        <end position="49"/>
    </location>
</feature>
<keyword evidence="1" id="KW-0812">Transmembrane</keyword>
<dbReference type="Proteomes" id="UP000779809">
    <property type="component" value="Unassembled WGS sequence"/>
</dbReference>
<evidence type="ECO:0000313" key="3">
    <source>
        <dbReference type="Proteomes" id="UP000779809"/>
    </source>
</evidence>
<protein>
    <submittedName>
        <fullName evidence="2">Uncharacterized protein</fullName>
    </submittedName>
</protein>
<reference evidence="2" key="1">
    <citation type="submission" date="2020-07" db="EMBL/GenBank/DDBJ databases">
        <title>Huge and variable diversity of episymbiotic CPR bacteria and DPANN archaea in groundwater ecosystems.</title>
        <authorList>
            <person name="He C.Y."/>
            <person name="Keren R."/>
            <person name="Whittaker M."/>
            <person name="Farag I.F."/>
            <person name="Doudna J."/>
            <person name="Cate J.H.D."/>
            <person name="Banfield J.F."/>
        </authorList>
    </citation>
    <scope>NUCLEOTIDE SEQUENCE</scope>
    <source>
        <strain evidence="2">NC_groundwater_580_Pr5_B-0.1um_64_19</strain>
    </source>
</reference>
<accession>A0A932ERC9</accession>
<comment type="caution">
    <text evidence="2">The sequence shown here is derived from an EMBL/GenBank/DDBJ whole genome shotgun (WGS) entry which is preliminary data.</text>
</comment>
<sequence>MSKTLNIVIMLVMAAFAIREGYDIVQHGANAVNVIFLLIFSAFAVRRFLLLSKYA</sequence>
<evidence type="ECO:0000313" key="2">
    <source>
        <dbReference type="EMBL" id="MBI2678745.1"/>
    </source>
</evidence>
<organism evidence="2 3">
    <name type="scientific">Candidatus Korobacter versatilis</name>
    <dbReference type="NCBI Taxonomy" id="658062"/>
    <lineage>
        <taxon>Bacteria</taxon>
        <taxon>Pseudomonadati</taxon>
        <taxon>Acidobacteriota</taxon>
        <taxon>Terriglobia</taxon>
        <taxon>Terriglobales</taxon>
        <taxon>Candidatus Korobacteraceae</taxon>
        <taxon>Candidatus Korobacter</taxon>
    </lineage>
</organism>
<name>A0A932ERC9_9BACT</name>
<evidence type="ECO:0000256" key="1">
    <source>
        <dbReference type="SAM" id="Phobius"/>
    </source>
</evidence>
<dbReference type="AlphaFoldDB" id="A0A932ERC9"/>